<dbReference type="PANTHER" id="PTHR24058:SF17">
    <property type="entry name" value="HOMEODOMAIN INTERACTING PROTEIN KINASE, ISOFORM D"/>
    <property type="match status" value="1"/>
</dbReference>
<dbReference type="GO" id="GO:0004674">
    <property type="term" value="F:protein serine/threonine kinase activity"/>
    <property type="evidence" value="ECO:0007669"/>
    <property type="project" value="UniProtKB-KW"/>
</dbReference>
<dbReference type="KEGG" id="lcf:108882104"/>
<dbReference type="PROSITE" id="PS00107">
    <property type="entry name" value="PROTEIN_KINASE_ATP"/>
    <property type="match status" value="1"/>
</dbReference>
<dbReference type="InterPro" id="IPR000719">
    <property type="entry name" value="Prot_kinase_dom"/>
</dbReference>
<dbReference type="Gene3D" id="1.10.510.10">
    <property type="entry name" value="Transferase(Phosphotransferase) domain 1"/>
    <property type="match status" value="1"/>
</dbReference>
<feature type="compositionally biased region" description="Low complexity" evidence="8">
    <location>
        <begin position="397"/>
        <end position="414"/>
    </location>
</feature>
<keyword evidence="3 6" id="KW-0547">Nucleotide-binding</keyword>
<dbReference type="RefSeq" id="XP_018529911.1">
    <property type="nucleotide sequence ID" value="XM_018674395.2"/>
</dbReference>
<feature type="region of interest" description="Disordered" evidence="8">
    <location>
        <begin position="397"/>
        <end position="429"/>
    </location>
</feature>
<dbReference type="GO" id="GO:0005737">
    <property type="term" value="C:cytoplasm"/>
    <property type="evidence" value="ECO:0007669"/>
    <property type="project" value="TreeGrafter"/>
</dbReference>
<keyword evidence="5 6" id="KW-0067">ATP-binding</keyword>
<sequence>MAYQRYPVRTISENYTMLKVLGQGCYGHVIKCLKRDTEETVAVKVLKQRHSELTNIREVAILEKLRCLDPDKYNIIRCHEWFRRINQIFMVFEILDMSVYDYMRQRKWVPMPLDGIRIIIKDLATALNALKGVGLIHTDLKLDNIMLVDHQRQPFRVRLIDFGLTLHTFEAKPGIGVQPLWHRSPEILLGIKFTEAIDIWSLGSVMAEMLCGFALFPGRHKYDVLRFIIDVLGEPPRRLLNDGINTRQFYHINHKYKLFRRWTFKKPVDFYSETGIKPVENRKHKFTSLDDLKTLGPHQENSPEASDRSACVALLKEMLQMDPRNRIKPSKVLDHPFITGSYITPCNSSHFQVVQKKMTNNLKADDGDLKLESITNGGKTNPAVDCDVLSISLVPPNNSAPDSASNQASSSINSHTPEASEPEKKKRTGFFSTLRRRISSCIHALRHMRK</sequence>
<evidence type="ECO:0000313" key="10">
    <source>
        <dbReference type="Proteomes" id="UP000694890"/>
    </source>
</evidence>
<dbReference type="InterPro" id="IPR017441">
    <property type="entry name" value="Protein_kinase_ATP_BS"/>
</dbReference>
<dbReference type="AlphaFoldDB" id="A0AAJ7LR12"/>
<evidence type="ECO:0000256" key="1">
    <source>
        <dbReference type="ARBA" id="ARBA00022527"/>
    </source>
</evidence>
<gene>
    <name evidence="11" type="primary">LOC108882104</name>
</gene>
<name>A0AAJ7LR12_LATCA</name>
<evidence type="ECO:0000313" key="11">
    <source>
        <dbReference type="RefSeq" id="XP_018529911.1"/>
    </source>
</evidence>
<keyword evidence="1 7" id="KW-0723">Serine/threonine-protein kinase</keyword>
<reference evidence="11" key="1">
    <citation type="submission" date="2025-08" db="UniProtKB">
        <authorList>
            <consortium name="RefSeq"/>
        </authorList>
    </citation>
    <scope>IDENTIFICATION</scope>
    <source>
        <tissue evidence="11">Brain</tissue>
    </source>
</reference>
<organism evidence="10 11">
    <name type="scientific">Lates calcarifer</name>
    <name type="common">Barramundi</name>
    <name type="synonym">Holocentrus calcarifer</name>
    <dbReference type="NCBI Taxonomy" id="8187"/>
    <lineage>
        <taxon>Eukaryota</taxon>
        <taxon>Metazoa</taxon>
        <taxon>Chordata</taxon>
        <taxon>Craniata</taxon>
        <taxon>Vertebrata</taxon>
        <taxon>Euteleostomi</taxon>
        <taxon>Actinopterygii</taxon>
        <taxon>Neopterygii</taxon>
        <taxon>Teleostei</taxon>
        <taxon>Neoteleostei</taxon>
        <taxon>Acanthomorphata</taxon>
        <taxon>Carangaria</taxon>
        <taxon>Carangaria incertae sedis</taxon>
        <taxon>Centropomidae</taxon>
        <taxon>Lates</taxon>
    </lineage>
</organism>
<dbReference type="GO" id="GO:0003677">
    <property type="term" value="F:DNA binding"/>
    <property type="evidence" value="ECO:0007669"/>
    <property type="project" value="UniProtKB-KW"/>
</dbReference>
<dbReference type="SMART" id="SM00220">
    <property type="entry name" value="S_TKc"/>
    <property type="match status" value="1"/>
</dbReference>
<evidence type="ECO:0000256" key="5">
    <source>
        <dbReference type="ARBA" id="ARBA00022840"/>
    </source>
</evidence>
<evidence type="ECO:0000256" key="3">
    <source>
        <dbReference type="ARBA" id="ARBA00022741"/>
    </source>
</evidence>
<dbReference type="PROSITE" id="PS00108">
    <property type="entry name" value="PROTEIN_KINASE_ST"/>
    <property type="match status" value="1"/>
</dbReference>
<dbReference type="SUPFAM" id="SSF56112">
    <property type="entry name" value="Protein kinase-like (PK-like)"/>
    <property type="match status" value="1"/>
</dbReference>
<dbReference type="GeneID" id="108882104"/>
<proteinExistence type="inferred from homology"/>
<protein>
    <submittedName>
        <fullName evidence="11">Homeodomain-interacting protein kinase 2</fullName>
    </submittedName>
</protein>
<dbReference type="Pfam" id="PF00069">
    <property type="entry name" value="Pkinase"/>
    <property type="match status" value="1"/>
</dbReference>
<comment type="similarity">
    <text evidence="7">Belongs to the protein kinase superfamily.</text>
</comment>
<dbReference type="GO" id="GO:0005524">
    <property type="term" value="F:ATP binding"/>
    <property type="evidence" value="ECO:0007669"/>
    <property type="project" value="UniProtKB-UniRule"/>
</dbReference>
<keyword evidence="4 11" id="KW-0418">Kinase</keyword>
<dbReference type="Proteomes" id="UP000694890">
    <property type="component" value="Linkage group LG6"/>
</dbReference>
<evidence type="ECO:0000256" key="8">
    <source>
        <dbReference type="SAM" id="MobiDB-lite"/>
    </source>
</evidence>
<accession>A0AAJ7LR12</accession>
<dbReference type="PROSITE" id="PS50011">
    <property type="entry name" value="PROTEIN_KINASE_DOM"/>
    <property type="match status" value="1"/>
</dbReference>
<evidence type="ECO:0000256" key="2">
    <source>
        <dbReference type="ARBA" id="ARBA00022679"/>
    </source>
</evidence>
<keyword evidence="11" id="KW-0238">DNA-binding</keyword>
<dbReference type="Gene3D" id="3.30.200.20">
    <property type="entry name" value="Phosphorylase Kinase, domain 1"/>
    <property type="match status" value="1"/>
</dbReference>
<dbReference type="InterPro" id="IPR050494">
    <property type="entry name" value="Ser_Thr_dual-spec_kinase"/>
</dbReference>
<keyword evidence="11" id="KW-0371">Homeobox</keyword>
<dbReference type="PANTHER" id="PTHR24058">
    <property type="entry name" value="DUAL SPECIFICITY PROTEIN KINASE"/>
    <property type="match status" value="1"/>
</dbReference>
<evidence type="ECO:0000256" key="4">
    <source>
        <dbReference type="ARBA" id="ARBA00022777"/>
    </source>
</evidence>
<feature type="binding site" evidence="6">
    <location>
        <position position="44"/>
    </location>
    <ligand>
        <name>ATP</name>
        <dbReference type="ChEBI" id="CHEBI:30616"/>
    </ligand>
</feature>
<evidence type="ECO:0000256" key="7">
    <source>
        <dbReference type="RuleBase" id="RU000304"/>
    </source>
</evidence>
<feature type="domain" description="Protein kinase" evidence="9">
    <location>
        <begin position="15"/>
        <end position="338"/>
    </location>
</feature>
<evidence type="ECO:0000259" key="9">
    <source>
        <dbReference type="PROSITE" id="PS50011"/>
    </source>
</evidence>
<evidence type="ECO:0000256" key="6">
    <source>
        <dbReference type="PROSITE-ProRule" id="PRU10141"/>
    </source>
</evidence>
<keyword evidence="2" id="KW-0808">Transferase</keyword>
<dbReference type="GO" id="GO:0005634">
    <property type="term" value="C:nucleus"/>
    <property type="evidence" value="ECO:0007669"/>
    <property type="project" value="TreeGrafter"/>
</dbReference>
<dbReference type="InterPro" id="IPR011009">
    <property type="entry name" value="Kinase-like_dom_sf"/>
</dbReference>
<dbReference type="InterPro" id="IPR008271">
    <property type="entry name" value="Ser/Thr_kinase_AS"/>
</dbReference>
<dbReference type="GO" id="GO:0004713">
    <property type="term" value="F:protein tyrosine kinase activity"/>
    <property type="evidence" value="ECO:0007669"/>
    <property type="project" value="TreeGrafter"/>
</dbReference>